<dbReference type="EMBL" id="LFBV01000004">
    <property type="protein sequence ID" value="OKH93543.1"/>
    <property type="molecule type" value="Genomic_DNA"/>
</dbReference>
<sequence length="90" mass="9784">MTAPAPTPLTFREIFDLPVSVDLRTAARAFGMCLGTAYRLIALGTFPCPTLRVGHRHRVLTTDLLRALGVDERPVFADEIADGAALTLFD</sequence>
<gene>
    <name evidence="1" type="ORF">AB852_18990</name>
</gene>
<evidence type="ECO:0000313" key="2">
    <source>
        <dbReference type="Proteomes" id="UP000186455"/>
    </source>
</evidence>
<organism evidence="1 2">
    <name type="scientific">Streptomyces uncialis</name>
    <dbReference type="NCBI Taxonomy" id="1048205"/>
    <lineage>
        <taxon>Bacteria</taxon>
        <taxon>Bacillati</taxon>
        <taxon>Actinomycetota</taxon>
        <taxon>Actinomycetes</taxon>
        <taxon>Kitasatosporales</taxon>
        <taxon>Streptomycetaceae</taxon>
        <taxon>Streptomyces</taxon>
    </lineage>
</organism>
<keyword evidence="2" id="KW-1185">Reference proteome</keyword>
<evidence type="ECO:0008006" key="3">
    <source>
        <dbReference type="Google" id="ProtNLM"/>
    </source>
</evidence>
<dbReference type="STRING" id="1048205.AB852_18990"/>
<evidence type="ECO:0000313" key="1">
    <source>
        <dbReference type="EMBL" id="OKH93543.1"/>
    </source>
</evidence>
<reference evidence="1 2" key="1">
    <citation type="submission" date="2015-06" db="EMBL/GenBank/DDBJ databases">
        <title>Cloning and characterization of the uncialamcin biosynthetic gene cluster.</title>
        <authorList>
            <person name="Yan X."/>
            <person name="Huang T."/>
            <person name="Ge H."/>
            <person name="Shen B."/>
        </authorList>
    </citation>
    <scope>NUCLEOTIDE SEQUENCE [LARGE SCALE GENOMIC DNA]</scope>
    <source>
        <strain evidence="1 2">DCA2648</strain>
    </source>
</reference>
<accession>A0A1Q4V6S8</accession>
<protein>
    <recommendedName>
        <fullName evidence="3">DNA-binding protein</fullName>
    </recommendedName>
</protein>
<name>A0A1Q4V6S8_9ACTN</name>
<dbReference type="AlphaFoldDB" id="A0A1Q4V6S8"/>
<proteinExistence type="predicted"/>
<dbReference type="Proteomes" id="UP000186455">
    <property type="component" value="Unassembled WGS sequence"/>
</dbReference>
<dbReference type="RefSeq" id="WP_073789970.1">
    <property type="nucleotide sequence ID" value="NZ_JAPEPH010000001.1"/>
</dbReference>
<comment type="caution">
    <text evidence="1">The sequence shown here is derived from an EMBL/GenBank/DDBJ whole genome shotgun (WGS) entry which is preliminary data.</text>
</comment>